<feature type="region of interest" description="Disordered" evidence="1">
    <location>
        <begin position="1"/>
        <end position="56"/>
    </location>
</feature>
<dbReference type="PROSITE" id="PS50003">
    <property type="entry name" value="PH_DOMAIN"/>
    <property type="match status" value="1"/>
</dbReference>
<sequence length="326" mass="37189">MTFQAVTPEELDEWLQTTEVTEEDEAAPDFEPLPVDLPVKQGRPSNKKASWRRRSSLDEDNIASRPCFGVDAKALLANESQEEMGEVNHNPYFMRSSDGSSTVVVSNQYPQSPDHGENFMILKKRRVSAPSDAQDNTEFNRQSSPYSQISIDTTQTNTPYFRLVTDDSYKLDHEAQFSRHASQYAVPKHTMDQEARYSRRASQFTVSQNSQGVESFLRAMEVSQRSHKMLMNQQLPASLEDMRRSEAMRECEESRSLLVRLSRRSVVKKMTGGMNSGLNCGYRPTSIVGKTSNLDKIAADLRRMEEMLLAEQATEEQLRNARYEFC</sequence>
<dbReference type="AlphaFoldDB" id="A0ABD3QP15"/>
<proteinExistence type="predicted"/>
<protein>
    <recommendedName>
        <fullName evidence="2">PH domain-containing protein</fullName>
    </recommendedName>
</protein>
<evidence type="ECO:0000313" key="4">
    <source>
        <dbReference type="Proteomes" id="UP001530400"/>
    </source>
</evidence>
<dbReference type="Proteomes" id="UP001530400">
    <property type="component" value="Unassembled WGS sequence"/>
</dbReference>
<feature type="domain" description="PH" evidence="2">
    <location>
        <begin position="1"/>
        <end position="23"/>
    </location>
</feature>
<feature type="compositionally biased region" description="Basic residues" evidence="1">
    <location>
        <begin position="45"/>
        <end position="54"/>
    </location>
</feature>
<dbReference type="InterPro" id="IPR001849">
    <property type="entry name" value="PH_domain"/>
</dbReference>
<name>A0ABD3QP15_9STRA</name>
<gene>
    <name evidence="3" type="ORF">ACHAWO_007798</name>
</gene>
<accession>A0ABD3QP15</accession>
<evidence type="ECO:0000313" key="3">
    <source>
        <dbReference type="EMBL" id="KAL3802158.1"/>
    </source>
</evidence>
<keyword evidence="4" id="KW-1185">Reference proteome</keyword>
<organism evidence="3 4">
    <name type="scientific">Cyclotella atomus</name>
    <dbReference type="NCBI Taxonomy" id="382360"/>
    <lineage>
        <taxon>Eukaryota</taxon>
        <taxon>Sar</taxon>
        <taxon>Stramenopiles</taxon>
        <taxon>Ochrophyta</taxon>
        <taxon>Bacillariophyta</taxon>
        <taxon>Coscinodiscophyceae</taxon>
        <taxon>Thalassiosirophycidae</taxon>
        <taxon>Stephanodiscales</taxon>
        <taxon>Stephanodiscaceae</taxon>
        <taxon>Cyclotella</taxon>
    </lineage>
</organism>
<evidence type="ECO:0000256" key="1">
    <source>
        <dbReference type="SAM" id="MobiDB-lite"/>
    </source>
</evidence>
<evidence type="ECO:0000259" key="2">
    <source>
        <dbReference type="PROSITE" id="PS50003"/>
    </source>
</evidence>
<dbReference type="EMBL" id="JALLPJ020000108">
    <property type="protein sequence ID" value="KAL3802158.1"/>
    <property type="molecule type" value="Genomic_DNA"/>
</dbReference>
<comment type="caution">
    <text evidence="3">The sequence shown here is derived from an EMBL/GenBank/DDBJ whole genome shotgun (WGS) entry which is preliminary data.</text>
</comment>
<reference evidence="3 4" key="1">
    <citation type="submission" date="2024-10" db="EMBL/GenBank/DDBJ databases">
        <title>Updated reference genomes for cyclostephanoid diatoms.</title>
        <authorList>
            <person name="Roberts W.R."/>
            <person name="Alverson A.J."/>
        </authorList>
    </citation>
    <scope>NUCLEOTIDE SEQUENCE [LARGE SCALE GENOMIC DNA]</scope>
    <source>
        <strain evidence="3 4">AJA010-31</strain>
    </source>
</reference>